<reference evidence="2" key="1">
    <citation type="submission" date="2022-11" db="UniProtKB">
        <authorList>
            <consortium name="WormBaseParasite"/>
        </authorList>
    </citation>
    <scope>IDENTIFICATION</scope>
</reference>
<evidence type="ECO:0000313" key="1">
    <source>
        <dbReference type="Proteomes" id="UP000887576"/>
    </source>
</evidence>
<sequence length="529" mass="58462">MSEKSKLPIGIDLGTANSFVAFYLNDSVEFAENREGGRINPSVVYYGKDKKIGRMARDQGAIDAANVFFDSKRLLATTADSKNIPELKQHWPFTIGTTESELKKNCYITTSGREIFPEEVSGEILKGLLDNVCRRLEKLPKEIEAVITVPAYFHMTQKRATLRAAEFAKLEVRELLPEPVAAALCYQHEMIIKDGEIIFTFDFCGGTFDVTIMEVSQKLFRVIALGGDSHLGGRDFDMLIVEEMEKRLQEQQKDGVLNLSPAKKFKLIEMARGTKEALSAAKSDMLLLSDIDPNADDCSFTREEFEIMSKPLINKLKECCIKTLKDANMKPEKINHVVVVGGGSIMPIVDNLITDVFGEERRIFKYFCSDESIAKGAAMYAAKLLGASKDPKIQNLRIQDALPLSIGVETPGDKFKPILEHNSPIPSSNTIILRTCRNSQKVAKIPLYEGLYNSVEDNIFLGELEITGIPRGPAGSVEIEITLSLNQNGILEASAKIKSTGAIVTTTIAYETKFETTGSTPTLPANDKV</sequence>
<name>A0AC34RH28_9BILA</name>
<dbReference type="WBParaSite" id="JU765_v2.g677.t1">
    <property type="protein sequence ID" value="JU765_v2.g677.t1"/>
    <property type="gene ID" value="JU765_v2.g677"/>
</dbReference>
<proteinExistence type="predicted"/>
<organism evidence="1 2">
    <name type="scientific">Panagrolaimus sp. JU765</name>
    <dbReference type="NCBI Taxonomy" id="591449"/>
    <lineage>
        <taxon>Eukaryota</taxon>
        <taxon>Metazoa</taxon>
        <taxon>Ecdysozoa</taxon>
        <taxon>Nematoda</taxon>
        <taxon>Chromadorea</taxon>
        <taxon>Rhabditida</taxon>
        <taxon>Tylenchina</taxon>
        <taxon>Panagrolaimomorpha</taxon>
        <taxon>Panagrolaimoidea</taxon>
        <taxon>Panagrolaimidae</taxon>
        <taxon>Panagrolaimus</taxon>
    </lineage>
</organism>
<accession>A0AC34RH28</accession>
<protein>
    <submittedName>
        <fullName evidence="2">Heat shock protein 70</fullName>
    </submittedName>
</protein>
<evidence type="ECO:0000313" key="2">
    <source>
        <dbReference type="WBParaSite" id="JU765_v2.g677.t1"/>
    </source>
</evidence>
<dbReference type="Proteomes" id="UP000887576">
    <property type="component" value="Unplaced"/>
</dbReference>